<feature type="domain" description="Pyrrolo-quinoline quinone repeat" evidence="4">
    <location>
        <begin position="41"/>
        <end position="639"/>
    </location>
</feature>
<dbReference type="GO" id="GO:0008876">
    <property type="term" value="F:quinoprotein glucose dehydrogenase activity"/>
    <property type="evidence" value="ECO:0007669"/>
    <property type="project" value="UniProtKB-EC"/>
</dbReference>
<keyword evidence="6" id="KW-1185">Reference proteome</keyword>
<dbReference type="CDD" id="cd10280">
    <property type="entry name" value="PQQ_mGDH"/>
    <property type="match status" value="1"/>
</dbReference>
<evidence type="ECO:0000313" key="5">
    <source>
        <dbReference type="EMBL" id="SMA50835.1"/>
    </source>
</evidence>
<dbReference type="Pfam" id="PF01011">
    <property type="entry name" value="PQQ"/>
    <property type="match status" value="1"/>
</dbReference>
<dbReference type="RefSeq" id="WP_087113277.1">
    <property type="nucleotide sequence ID" value="NZ_CBCSCN010000015.1"/>
</dbReference>
<sequence>MIIKKFVPLLGAVLITGVATTLYLQSKPQSVSLGAGPDAGWSHHAGNEGGQKFSPLKHINTRNVQDLEIAWQIHTGDAERYSALMKHSSLQVTPILLPEQAGRSLVFCAAFNDVIAVDPETGQERWRYDARLNTKIKNSFKCRGVSYWQDVEADDGAACKHRIVSATNDRRLLSLDAITGEACPDFGGNPVPGEMAIYSGEGKMKGYAFSSSPPVLVNNTIVVGSQVIDFHYSNPPKGTVFGFDARTGQQKWAFEPIPTDPNDPAAKTWPDNPTAKSGGANAWAPLSVDSERNMVFVPTGSAAPDWYGVNRLGDNLYANSLVALDATSGKVLWHFQFVHHDLWDYDTPAQPMLVDLERDGQKVPAVVQVTKQGMIFTFHRETGEPLFPIEERPVPTSEIAGEQTSPTQPFVSPPAPLLKHGLTTEDAWGITPWDRGSCERQIAEARSEGLYTPVGESRPTVLMPGALGGMNWGGAAFSDDDQILVTNVNTTALLGQMVRIEDKDEGQESFVGSFVSMKGTPYAAKVTPLISNLGIPCVAPPWGKLVGINMRSGEILWESALGSIHEMGPVSLPFEINMGTPNMGGPLMTAGDLIFIGATMDRRFRAFDKNTGNLLWSYELPVDANANPMTYQINGRQYVVIASGGHQILPRPTGDVITAFALPAD</sequence>
<evidence type="ECO:0000256" key="3">
    <source>
        <dbReference type="ARBA" id="ARBA00023002"/>
    </source>
</evidence>
<accession>A0A1X7ARH2</accession>
<comment type="cofactor">
    <cofactor evidence="1">
        <name>pyrroloquinoline quinone</name>
        <dbReference type="ChEBI" id="CHEBI:58442"/>
    </cofactor>
</comment>
<evidence type="ECO:0000259" key="4">
    <source>
        <dbReference type="Pfam" id="PF01011"/>
    </source>
</evidence>
<dbReference type="InterPro" id="IPR002372">
    <property type="entry name" value="PQQ_rpt_dom"/>
</dbReference>
<evidence type="ECO:0000313" key="6">
    <source>
        <dbReference type="Proteomes" id="UP000196573"/>
    </source>
</evidence>
<dbReference type="Gene3D" id="2.140.10.10">
    <property type="entry name" value="Quinoprotein alcohol dehydrogenase-like superfamily"/>
    <property type="match status" value="1"/>
</dbReference>
<dbReference type="SMART" id="SM00564">
    <property type="entry name" value="PQQ"/>
    <property type="match status" value="5"/>
</dbReference>
<organism evidence="5 6">
    <name type="scientific">Parendozoicomonas haliclonae</name>
    <dbReference type="NCBI Taxonomy" id="1960125"/>
    <lineage>
        <taxon>Bacteria</taxon>
        <taxon>Pseudomonadati</taxon>
        <taxon>Pseudomonadota</taxon>
        <taxon>Gammaproteobacteria</taxon>
        <taxon>Oceanospirillales</taxon>
        <taxon>Endozoicomonadaceae</taxon>
        <taxon>Parendozoicomonas</taxon>
    </lineage>
</organism>
<dbReference type="AlphaFoldDB" id="A0A1X7ARH2"/>
<evidence type="ECO:0000256" key="2">
    <source>
        <dbReference type="ARBA" id="ARBA00008156"/>
    </source>
</evidence>
<dbReference type="PANTHER" id="PTHR32303:SF4">
    <property type="entry name" value="QUINOPROTEIN GLUCOSE DEHYDROGENASE"/>
    <property type="match status" value="1"/>
</dbReference>
<dbReference type="OrthoDB" id="9794322at2"/>
<dbReference type="InterPro" id="IPR017511">
    <property type="entry name" value="PQQ_mDH"/>
</dbReference>
<dbReference type="GO" id="GO:0048038">
    <property type="term" value="F:quinone binding"/>
    <property type="evidence" value="ECO:0007669"/>
    <property type="project" value="InterPro"/>
</dbReference>
<dbReference type="InterPro" id="IPR018391">
    <property type="entry name" value="PQQ_b-propeller_rpt"/>
</dbReference>
<dbReference type="EC" id="1.1.5.2" evidence="5"/>
<keyword evidence="3 5" id="KW-0560">Oxidoreductase</keyword>
<dbReference type="Proteomes" id="UP000196573">
    <property type="component" value="Unassembled WGS sequence"/>
</dbReference>
<dbReference type="PANTHER" id="PTHR32303">
    <property type="entry name" value="QUINOPROTEIN ALCOHOL DEHYDROGENASE (CYTOCHROME C)"/>
    <property type="match status" value="1"/>
</dbReference>
<name>A0A1X7ARH2_9GAMM</name>
<dbReference type="InterPro" id="IPR011047">
    <property type="entry name" value="Quinoprotein_ADH-like_sf"/>
</dbReference>
<dbReference type="GO" id="GO:0016020">
    <property type="term" value="C:membrane"/>
    <property type="evidence" value="ECO:0007669"/>
    <property type="project" value="InterPro"/>
</dbReference>
<comment type="similarity">
    <text evidence="2">Belongs to the bacterial PQQ dehydrogenase family.</text>
</comment>
<reference evidence="5 6" key="1">
    <citation type="submission" date="2017-03" db="EMBL/GenBank/DDBJ databases">
        <authorList>
            <person name="Afonso C.L."/>
            <person name="Miller P.J."/>
            <person name="Scott M.A."/>
            <person name="Spackman E."/>
            <person name="Goraichik I."/>
            <person name="Dimitrov K.M."/>
            <person name="Suarez D.L."/>
            <person name="Swayne D.E."/>
        </authorList>
    </citation>
    <scope>NUCLEOTIDE SEQUENCE [LARGE SCALE GENOMIC DNA]</scope>
    <source>
        <strain evidence="5">SB41UT1</strain>
    </source>
</reference>
<gene>
    <name evidence="5" type="primary">gcd</name>
    <name evidence="5" type="ORF">EHSB41UT_04652</name>
</gene>
<dbReference type="SUPFAM" id="SSF50998">
    <property type="entry name" value="Quinoprotein alcohol dehydrogenase-like"/>
    <property type="match status" value="1"/>
</dbReference>
<evidence type="ECO:0000256" key="1">
    <source>
        <dbReference type="ARBA" id="ARBA00001931"/>
    </source>
</evidence>
<protein>
    <submittedName>
        <fullName evidence="5">Quinoprotein glucose dehydrogenase</fullName>
        <ecNumber evidence="5">1.1.5.2</ecNumber>
    </submittedName>
</protein>
<proteinExistence type="inferred from homology"/>
<dbReference type="EMBL" id="FWPT01000017">
    <property type="protein sequence ID" value="SMA50835.1"/>
    <property type="molecule type" value="Genomic_DNA"/>
</dbReference>